<dbReference type="EMBL" id="JANFQF010000028">
    <property type="protein sequence ID" value="MCQ4122358.1"/>
    <property type="molecule type" value="Genomic_DNA"/>
</dbReference>
<dbReference type="Proteomes" id="UP001524501">
    <property type="component" value="Unassembled WGS sequence"/>
</dbReference>
<protein>
    <submittedName>
        <fullName evidence="2">DUF1109 domain-containing protein</fullName>
    </submittedName>
</protein>
<organism evidence="2 3">
    <name type="scientific">Rhodococcus tibetensis</name>
    <dbReference type="NCBI Taxonomy" id="2965064"/>
    <lineage>
        <taxon>Bacteria</taxon>
        <taxon>Bacillati</taxon>
        <taxon>Actinomycetota</taxon>
        <taxon>Actinomycetes</taxon>
        <taxon>Mycobacteriales</taxon>
        <taxon>Nocardiaceae</taxon>
        <taxon>Rhodococcus</taxon>
    </lineage>
</organism>
<name>A0ABT1QJB5_9NOCA</name>
<feature type="transmembrane region" description="Helical" evidence="1">
    <location>
        <begin position="39"/>
        <end position="59"/>
    </location>
</feature>
<keyword evidence="1" id="KW-0472">Membrane</keyword>
<proteinExistence type="predicted"/>
<comment type="caution">
    <text evidence="2">The sequence shown here is derived from an EMBL/GenBank/DDBJ whole genome shotgun (WGS) entry which is preliminary data.</text>
</comment>
<feature type="transmembrane region" description="Helical" evidence="1">
    <location>
        <begin position="103"/>
        <end position="124"/>
    </location>
</feature>
<sequence length="284" mass="31155">MPEARAAALTFSRSSEARRPSRLIALISYDKPNKPPGPIHLAFIVVPILILVCIYYDWWPSRYGSSGWADPLLFGAAALLVLAVVGLVWTVRTLYVIGADRRWSWWIVPAPAVVLLAVATVPLAPRSSFDDTRPEFEQVARELLADPEPLHSQLEIGRFDMRTAMSGDGVVYFIKDGGLGLTASSGWAYSPSGTPAGFDDFTATHIGGPWYEFISVWRHDRPICPTEGSAYGTRANCRWDAPSSRRGFLDWTSVGISPVPAGRRRNARTEEASTVPANSHLICA</sequence>
<accession>A0ABT1QJB5</accession>
<evidence type="ECO:0000313" key="2">
    <source>
        <dbReference type="EMBL" id="MCQ4122358.1"/>
    </source>
</evidence>
<keyword evidence="1" id="KW-1133">Transmembrane helix</keyword>
<keyword evidence="1" id="KW-0812">Transmembrane</keyword>
<dbReference type="RefSeq" id="WP_255973883.1">
    <property type="nucleotide sequence ID" value="NZ_JANFQF010000028.1"/>
</dbReference>
<feature type="transmembrane region" description="Helical" evidence="1">
    <location>
        <begin position="71"/>
        <end position="91"/>
    </location>
</feature>
<keyword evidence="3" id="KW-1185">Reference proteome</keyword>
<evidence type="ECO:0000313" key="3">
    <source>
        <dbReference type="Proteomes" id="UP001524501"/>
    </source>
</evidence>
<evidence type="ECO:0000256" key="1">
    <source>
        <dbReference type="SAM" id="Phobius"/>
    </source>
</evidence>
<gene>
    <name evidence="2" type="ORF">NOF53_24920</name>
</gene>
<reference evidence="2 3" key="1">
    <citation type="submission" date="2022-07" db="EMBL/GenBank/DDBJ databases">
        <title>Degradation activity of malathion, p-nitrophenol and potential low-temperature adaptation strategy of Rhodococcus sp. FXJ9.536.</title>
        <authorList>
            <person name="Huang J."/>
            <person name="Huang Y."/>
        </authorList>
    </citation>
    <scope>NUCLEOTIDE SEQUENCE [LARGE SCALE GENOMIC DNA]</scope>
    <source>
        <strain evidence="2 3">FXJ9.536</strain>
    </source>
</reference>